<dbReference type="AlphaFoldDB" id="A0A915HWB2"/>
<sequence length="287" mass="32110">MSNVESVMENIDAKLDENHNNTAEDNVQSDQSTEAQCHDITAILGTQSNESPDLDGNSSFEVLFNSGFDTTENTNLTGNTPEDQLTVIKRLSQIKEYKKQVLMTMNQLKGEGPEVDKDILRKLIDSYDNFKRQEEQYLEVLQNILVSKQKLALTVLDENSTDNKYADQPNASGTSSNQDSPLINPQILQTMINQQEDLRALHGHIVASQNNQHQDVERSSNSKSEQDLLTAQKSVENQAASLAAKRKLLEDLKARLSLYSDLSNKTTLELKLFTPNGWCSYACPAPF</sequence>
<proteinExistence type="predicted"/>
<feature type="compositionally biased region" description="Polar residues" evidence="1">
    <location>
        <begin position="20"/>
        <end position="34"/>
    </location>
</feature>
<evidence type="ECO:0000313" key="2">
    <source>
        <dbReference type="Proteomes" id="UP000887565"/>
    </source>
</evidence>
<evidence type="ECO:0000256" key="1">
    <source>
        <dbReference type="SAM" id="MobiDB-lite"/>
    </source>
</evidence>
<keyword evidence="2" id="KW-1185">Reference proteome</keyword>
<evidence type="ECO:0000313" key="3">
    <source>
        <dbReference type="WBParaSite" id="nRc.2.0.1.t06085-RA"/>
    </source>
</evidence>
<dbReference type="Proteomes" id="UP000887565">
    <property type="component" value="Unplaced"/>
</dbReference>
<accession>A0A915HWB2</accession>
<name>A0A915HWB2_ROMCU</name>
<feature type="region of interest" description="Disordered" evidence="1">
    <location>
        <begin position="15"/>
        <end position="34"/>
    </location>
</feature>
<reference evidence="3" key="1">
    <citation type="submission" date="2022-11" db="UniProtKB">
        <authorList>
            <consortium name="WormBaseParasite"/>
        </authorList>
    </citation>
    <scope>IDENTIFICATION</scope>
</reference>
<organism evidence="2 3">
    <name type="scientific">Romanomermis culicivorax</name>
    <name type="common">Nematode worm</name>
    <dbReference type="NCBI Taxonomy" id="13658"/>
    <lineage>
        <taxon>Eukaryota</taxon>
        <taxon>Metazoa</taxon>
        <taxon>Ecdysozoa</taxon>
        <taxon>Nematoda</taxon>
        <taxon>Enoplea</taxon>
        <taxon>Dorylaimia</taxon>
        <taxon>Mermithida</taxon>
        <taxon>Mermithoidea</taxon>
        <taxon>Mermithidae</taxon>
        <taxon>Romanomermis</taxon>
    </lineage>
</organism>
<protein>
    <submittedName>
        <fullName evidence="3">Uncharacterized protein</fullName>
    </submittedName>
</protein>
<feature type="compositionally biased region" description="Polar residues" evidence="1">
    <location>
        <begin position="169"/>
        <end position="182"/>
    </location>
</feature>
<feature type="region of interest" description="Disordered" evidence="1">
    <location>
        <begin position="161"/>
        <end position="182"/>
    </location>
</feature>
<dbReference type="WBParaSite" id="nRc.2.0.1.t06085-RA">
    <property type="protein sequence ID" value="nRc.2.0.1.t06085-RA"/>
    <property type="gene ID" value="nRc.2.0.1.g06085"/>
</dbReference>